<feature type="region of interest" description="Disordered" evidence="1">
    <location>
        <begin position="53"/>
        <end position="86"/>
    </location>
</feature>
<name>A0ABZ2XPL2_9RHOB</name>
<feature type="compositionally biased region" description="Polar residues" evidence="1">
    <location>
        <begin position="55"/>
        <end position="66"/>
    </location>
</feature>
<keyword evidence="3" id="KW-1185">Reference proteome</keyword>
<feature type="compositionally biased region" description="Low complexity" evidence="1">
    <location>
        <begin position="73"/>
        <end position="86"/>
    </location>
</feature>
<gene>
    <name evidence="2" type="ORF">QEZ52_13615</name>
</gene>
<evidence type="ECO:0000256" key="1">
    <source>
        <dbReference type="SAM" id="MobiDB-lite"/>
    </source>
</evidence>
<dbReference type="Proteomes" id="UP001623232">
    <property type="component" value="Chromosome"/>
</dbReference>
<reference evidence="2 3" key="1">
    <citation type="submission" date="2023-04" db="EMBL/GenBank/DDBJ databases">
        <title>Complete genome sequence of Alisedimentitalea scapharcae.</title>
        <authorList>
            <person name="Rong J.-C."/>
            <person name="Yi M.-L."/>
            <person name="Zhao Q."/>
        </authorList>
    </citation>
    <scope>NUCLEOTIDE SEQUENCE [LARGE SCALE GENOMIC DNA]</scope>
    <source>
        <strain evidence="2 3">KCTC 42119</strain>
    </source>
</reference>
<sequence length="233" mass="24198">MFEFLAFVVAVIVQSVPVGDSGAGTQVAGDQDTMVTAQAEAEVAATPMFLAPAQSGDQSQAEQPATPSFLGSAPAAPAGEPAPATAFLGSAASGTASGAASGAAPAALQAEPQVPSGRFTTAVEVKPILSMTKANWISVREFNGEDLLYVTHLWSWRCGLLEVKVGVNGDSPQPWPLPPCHLNDPTPNAIKESDGLPYRNFGLGQVALVEVHVTYDDLSTENVKFNRQGLPLQ</sequence>
<protein>
    <submittedName>
        <fullName evidence="2">Uncharacterized protein</fullName>
    </submittedName>
</protein>
<organism evidence="2 3">
    <name type="scientific">Aliisedimentitalea scapharcae</name>
    <dbReference type="NCBI Taxonomy" id="1524259"/>
    <lineage>
        <taxon>Bacteria</taxon>
        <taxon>Pseudomonadati</taxon>
        <taxon>Pseudomonadota</taxon>
        <taxon>Alphaproteobacteria</taxon>
        <taxon>Rhodobacterales</taxon>
        <taxon>Roseobacteraceae</taxon>
        <taxon>Aliisedimentitalea</taxon>
    </lineage>
</organism>
<dbReference type="RefSeq" id="WP_406644919.1">
    <property type="nucleotide sequence ID" value="NZ_CP123584.1"/>
</dbReference>
<evidence type="ECO:0000313" key="2">
    <source>
        <dbReference type="EMBL" id="WZK87643.1"/>
    </source>
</evidence>
<proteinExistence type="predicted"/>
<accession>A0ABZ2XPL2</accession>
<evidence type="ECO:0000313" key="3">
    <source>
        <dbReference type="Proteomes" id="UP001623232"/>
    </source>
</evidence>
<dbReference type="EMBL" id="CP123584">
    <property type="protein sequence ID" value="WZK87643.1"/>
    <property type="molecule type" value="Genomic_DNA"/>
</dbReference>